<organism evidence="2">
    <name type="scientific">freshwater metagenome</name>
    <dbReference type="NCBI Taxonomy" id="449393"/>
    <lineage>
        <taxon>unclassified sequences</taxon>
        <taxon>metagenomes</taxon>
        <taxon>ecological metagenomes</taxon>
    </lineage>
</organism>
<evidence type="ECO:0000313" key="2">
    <source>
        <dbReference type="EMBL" id="CAB4852437.1"/>
    </source>
</evidence>
<evidence type="ECO:0000256" key="1">
    <source>
        <dbReference type="SAM" id="MobiDB-lite"/>
    </source>
</evidence>
<sequence length="158" mass="15026">MGGSAGAADIGDAASPAVVRGAGEPATGRGGAGRIRPAREAGLGRAGEIATWTAGAESAGGSAVSATTATSGMAGAVAASTSVSGALGSGRSISGMVGLLSLLISRFTPQPTRGISLVVAFVMTIGCVGAPSLDPSLTPAAATFVTTSRPDTTLPQIE</sequence>
<gene>
    <name evidence="2" type="ORF">UFOPK3268_01658</name>
</gene>
<dbReference type="EMBL" id="CAFBIZ010000269">
    <property type="protein sequence ID" value="CAB4852437.1"/>
    <property type="molecule type" value="Genomic_DNA"/>
</dbReference>
<name>A0A6J7C2Y5_9ZZZZ</name>
<accession>A0A6J7C2Y5</accession>
<proteinExistence type="predicted"/>
<protein>
    <submittedName>
        <fullName evidence="2">Unannotated protein</fullName>
    </submittedName>
</protein>
<reference evidence="2" key="1">
    <citation type="submission" date="2020-05" db="EMBL/GenBank/DDBJ databases">
        <authorList>
            <person name="Chiriac C."/>
            <person name="Salcher M."/>
            <person name="Ghai R."/>
            <person name="Kavagutti S V."/>
        </authorList>
    </citation>
    <scope>NUCLEOTIDE SEQUENCE</scope>
</reference>
<dbReference type="AlphaFoldDB" id="A0A6J7C2Y5"/>
<feature type="region of interest" description="Disordered" evidence="1">
    <location>
        <begin position="16"/>
        <end position="40"/>
    </location>
</feature>